<dbReference type="AlphaFoldDB" id="A0A182UMQ8"/>
<accession>A0A182UMQ8</accession>
<keyword evidence="2" id="KW-1185">Reference proteome</keyword>
<evidence type="ECO:0000313" key="1">
    <source>
        <dbReference type="EnsemblMetazoa" id="AMEM000529-PA"/>
    </source>
</evidence>
<evidence type="ECO:0000313" key="2">
    <source>
        <dbReference type="Proteomes" id="UP000075903"/>
    </source>
</evidence>
<protein>
    <submittedName>
        <fullName evidence="1">Uncharacterized protein</fullName>
    </submittedName>
</protein>
<dbReference type="EnsemblMetazoa" id="AMEM000529-RA">
    <property type="protein sequence ID" value="AMEM000529-PA"/>
    <property type="gene ID" value="AMEM000529"/>
</dbReference>
<dbReference type="Proteomes" id="UP000075903">
    <property type="component" value="Unassembled WGS sequence"/>
</dbReference>
<name>A0A182UMQ8_ANOME</name>
<proteinExistence type="predicted"/>
<organism evidence="1 2">
    <name type="scientific">Anopheles merus</name>
    <name type="common">Mosquito</name>
    <dbReference type="NCBI Taxonomy" id="30066"/>
    <lineage>
        <taxon>Eukaryota</taxon>
        <taxon>Metazoa</taxon>
        <taxon>Ecdysozoa</taxon>
        <taxon>Arthropoda</taxon>
        <taxon>Hexapoda</taxon>
        <taxon>Insecta</taxon>
        <taxon>Pterygota</taxon>
        <taxon>Neoptera</taxon>
        <taxon>Endopterygota</taxon>
        <taxon>Diptera</taxon>
        <taxon>Nematocera</taxon>
        <taxon>Culicoidea</taxon>
        <taxon>Culicidae</taxon>
        <taxon>Anophelinae</taxon>
        <taxon>Anopheles</taxon>
    </lineage>
</organism>
<reference evidence="1" key="1">
    <citation type="submission" date="2020-05" db="UniProtKB">
        <authorList>
            <consortium name="EnsemblMetazoa"/>
        </authorList>
    </citation>
    <scope>IDENTIFICATION</scope>
    <source>
        <strain evidence="1">MAF</strain>
    </source>
</reference>
<sequence>MVSILTGNLPFPPGGGGTNFEGSVYSPGTYSAPVRCVSERHCWARAEMSVCAARERFTSSPVAPRTPLSAAITLVQRRPSAPAAASGFVPATSKLSPCLPSSSPWLRAVRATPHATREFPDAPYSTLDSFSRLDDFVLKSRLFFMLSRLSESWLSRLLPFSSSYPSATSLSLRSSELSFS</sequence>
<dbReference type="VEuPathDB" id="VectorBase:AMEM000529"/>